<dbReference type="Pfam" id="PF04366">
    <property type="entry name" value="Ysc84"/>
    <property type="match status" value="1"/>
</dbReference>
<dbReference type="RefSeq" id="WP_151149775.1">
    <property type="nucleotide sequence ID" value="NZ_WAIE01000001.1"/>
</dbReference>
<reference evidence="3 4" key="1">
    <citation type="journal article" date="2017" name="Int. J. Syst. Evol. Microbiol.">
        <title>Desulfovibrio senegalensis sp. nov., a mesophilic sulfate reducer isolated from marine sediment.</title>
        <authorList>
            <person name="Thioye A."/>
            <person name="Gam Z.B.A."/>
            <person name="Mbengue M."/>
            <person name="Cayol J.L."/>
            <person name="Joseph-Bartoli M."/>
            <person name="Toure-Kane C."/>
            <person name="Labat M."/>
        </authorList>
    </citation>
    <scope>NUCLEOTIDE SEQUENCE [LARGE SCALE GENOMIC DNA]</scope>
    <source>
        <strain evidence="3 4">DSM 101509</strain>
    </source>
</reference>
<feature type="chain" id="PRO_5026937968" evidence="1">
    <location>
        <begin position="26"/>
        <end position="252"/>
    </location>
</feature>
<evidence type="ECO:0000256" key="1">
    <source>
        <dbReference type="SAM" id="SignalP"/>
    </source>
</evidence>
<dbReference type="InterPro" id="IPR051702">
    <property type="entry name" value="SH3_domain_YSC84-like"/>
</dbReference>
<gene>
    <name evidence="3" type="ORF">F8A88_03875</name>
</gene>
<protein>
    <submittedName>
        <fullName evidence="3">Lipid-binding SYLF domain-containing protein</fullName>
    </submittedName>
</protein>
<accession>A0A6N6N5R6</accession>
<evidence type="ECO:0000259" key="2">
    <source>
        <dbReference type="Pfam" id="PF04366"/>
    </source>
</evidence>
<feature type="domain" description="Ysc84 actin-binding" evidence="2">
    <location>
        <begin position="114"/>
        <end position="235"/>
    </location>
</feature>
<name>A0A6N6N5R6_9BACT</name>
<dbReference type="OrthoDB" id="9782434at2"/>
<dbReference type="Proteomes" id="UP000438699">
    <property type="component" value="Unassembled WGS sequence"/>
</dbReference>
<dbReference type="PANTHER" id="PTHR15629:SF2">
    <property type="entry name" value="SH3 DOMAIN-CONTAINING YSC84-LIKE PROTEIN 1"/>
    <property type="match status" value="1"/>
</dbReference>
<comment type="caution">
    <text evidence="3">The sequence shown here is derived from an EMBL/GenBank/DDBJ whole genome shotgun (WGS) entry which is preliminary data.</text>
</comment>
<feature type="signal peptide" evidence="1">
    <location>
        <begin position="1"/>
        <end position="25"/>
    </location>
</feature>
<dbReference type="CDD" id="cd11524">
    <property type="entry name" value="SYLF"/>
    <property type="match status" value="1"/>
</dbReference>
<dbReference type="EMBL" id="WAIE01000001">
    <property type="protein sequence ID" value="KAB1443404.1"/>
    <property type="molecule type" value="Genomic_DNA"/>
</dbReference>
<dbReference type="AlphaFoldDB" id="A0A6N6N5R6"/>
<dbReference type="InterPro" id="IPR007461">
    <property type="entry name" value="Ysc84_actin-binding"/>
</dbReference>
<keyword evidence="1" id="KW-0732">Signal</keyword>
<evidence type="ECO:0000313" key="3">
    <source>
        <dbReference type="EMBL" id="KAB1443404.1"/>
    </source>
</evidence>
<evidence type="ECO:0000313" key="4">
    <source>
        <dbReference type="Proteomes" id="UP000438699"/>
    </source>
</evidence>
<proteinExistence type="predicted"/>
<sequence length="252" mass="26516">MYIMNCVCKQLCILALCLVVAGCGARRSAGQADSGPKADLAQQVVDKSVRAMEDFMKRDPDHGVAFLVENAAGIMIFPSVGKVGFVAAFEGGTGVACAHTDRGWSYPSFMALSGASVGLQAGIKGGAVVLVFLSRELFEDALAGGVSYKLRGGLTIWNLSDGNTPWGLTRELDTVLLTDWDGFYAGASLGGAGLAGRTPLNEAYYGVNGIDAGDILFHSRHVNFGADSLRGLLDSMHLEQNKKDGMFVIPSS</sequence>
<dbReference type="GO" id="GO:0035091">
    <property type="term" value="F:phosphatidylinositol binding"/>
    <property type="evidence" value="ECO:0007669"/>
    <property type="project" value="TreeGrafter"/>
</dbReference>
<keyword evidence="4" id="KW-1185">Reference proteome</keyword>
<organism evidence="3 4">
    <name type="scientific">Pseudodesulfovibrio senegalensis</name>
    <dbReference type="NCBI Taxonomy" id="1721087"/>
    <lineage>
        <taxon>Bacteria</taxon>
        <taxon>Pseudomonadati</taxon>
        <taxon>Thermodesulfobacteriota</taxon>
        <taxon>Desulfovibrionia</taxon>
        <taxon>Desulfovibrionales</taxon>
        <taxon>Desulfovibrionaceae</taxon>
    </lineage>
</organism>
<dbReference type="PANTHER" id="PTHR15629">
    <property type="entry name" value="SH3YL1 PROTEIN"/>
    <property type="match status" value="1"/>
</dbReference>